<dbReference type="InterPro" id="IPR002104">
    <property type="entry name" value="Integrase_catalytic"/>
</dbReference>
<keyword evidence="1" id="KW-0233">DNA recombination</keyword>
<dbReference type="GO" id="GO:0006310">
    <property type="term" value="P:DNA recombination"/>
    <property type="evidence" value="ECO:0007669"/>
    <property type="project" value="UniProtKB-KW"/>
</dbReference>
<name>A0A937CYC2_9HYPH</name>
<keyword evidence="4" id="KW-1185">Reference proteome</keyword>
<dbReference type="Gene3D" id="1.10.443.10">
    <property type="entry name" value="Intergrase catalytic core"/>
    <property type="match status" value="1"/>
</dbReference>
<sequence length="358" mass="40614">MTDIFTQPRRRPDRRTRVSLKVEDWPLDDQTRWRNAFAEGDIFEAGKGAHLAPSTKRAWENEYGTWLGFLKRSDTDALDEPLNARVTRERIIDHCEVLAQTNSVLSISGRLEKLRHALRLLSPETDWAWLLVINKRISAKAVPRPKGPRYQDIVKLDMLGYKLMDDAWRRLIEQQPITLNTALAFRDGLLIAITAATLLRRRNLAQMTLDQHLVQIGDRWCVSFQGSETKNKQALYVPLPIELNQYIDLYLSSVRRSFPRADQHQALWPSAKGGALRGGAIYDLICARTKAAFGRATNPHMFRDAAATSISVRTPENAQAAADLLGHKGLRHTQKHYIRAGGVEAARLLARALRKRAC</sequence>
<organism evidence="3 4">
    <name type="scientific">Microvirga aerilata</name>
    <dbReference type="NCBI Taxonomy" id="670292"/>
    <lineage>
        <taxon>Bacteria</taxon>
        <taxon>Pseudomonadati</taxon>
        <taxon>Pseudomonadota</taxon>
        <taxon>Alphaproteobacteria</taxon>
        <taxon>Hyphomicrobiales</taxon>
        <taxon>Methylobacteriaceae</taxon>
        <taxon>Microvirga</taxon>
    </lineage>
</organism>
<dbReference type="InterPro" id="IPR013762">
    <property type="entry name" value="Integrase-like_cat_sf"/>
</dbReference>
<accession>A0A937CYC2</accession>
<dbReference type="AlphaFoldDB" id="A0A937CYC2"/>
<dbReference type="Pfam" id="PF00589">
    <property type="entry name" value="Phage_integrase"/>
    <property type="match status" value="1"/>
</dbReference>
<feature type="domain" description="Tyr recombinase" evidence="2">
    <location>
        <begin position="158"/>
        <end position="350"/>
    </location>
</feature>
<dbReference type="InterPro" id="IPR011010">
    <property type="entry name" value="DNA_brk_join_enz"/>
</dbReference>
<dbReference type="SUPFAM" id="SSF56349">
    <property type="entry name" value="DNA breaking-rejoining enzymes"/>
    <property type="match status" value="1"/>
</dbReference>
<dbReference type="GO" id="GO:0003677">
    <property type="term" value="F:DNA binding"/>
    <property type="evidence" value="ECO:0007669"/>
    <property type="project" value="InterPro"/>
</dbReference>
<dbReference type="CDD" id="cd00397">
    <property type="entry name" value="DNA_BRE_C"/>
    <property type="match status" value="1"/>
</dbReference>
<evidence type="ECO:0000259" key="2">
    <source>
        <dbReference type="PROSITE" id="PS51898"/>
    </source>
</evidence>
<proteinExistence type="predicted"/>
<evidence type="ECO:0000313" key="4">
    <source>
        <dbReference type="Proteomes" id="UP000605848"/>
    </source>
</evidence>
<dbReference type="RefSeq" id="WP_202055352.1">
    <property type="nucleotide sequence ID" value="NZ_JAEQMY010000001.1"/>
</dbReference>
<dbReference type="EMBL" id="JAEQMY010000001">
    <property type="protein sequence ID" value="MBL0402692.1"/>
    <property type="molecule type" value="Genomic_DNA"/>
</dbReference>
<dbReference type="GO" id="GO:0015074">
    <property type="term" value="P:DNA integration"/>
    <property type="evidence" value="ECO:0007669"/>
    <property type="project" value="InterPro"/>
</dbReference>
<dbReference type="PROSITE" id="PS51898">
    <property type="entry name" value="TYR_RECOMBINASE"/>
    <property type="match status" value="1"/>
</dbReference>
<comment type="caution">
    <text evidence="3">The sequence shown here is derived from an EMBL/GenBank/DDBJ whole genome shotgun (WGS) entry which is preliminary data.</text>
</comment>
<gene>
    <name evidence="3" type="ORF">JKG68_01785</name>
</gene>
<evidence type="ECO:0000313" key="3">
    <source>
        <dbReference type="EMBL" id="MBL0402692.1"/>
    </source>
</evidence>
<dbReference type="Proteomes" id="UP000605848">
    <property type="component" value="Unassembled WGS sequence"/>
</dbReference>
<protein>
    <submittedName>
        <fullName evidence="3">Tyrosine-type recombinase/integrase</fullName>
    </submittedName>
</protein>
<reference evidence="3" key="1">
    <citation type="submission" date="2021-01" db="EMBL/GenBank/DDBJ databases">
        <title>Microvirga sp.</title>
        <authorList>
            <person name="Kim M.K."/>
        </authorList>
    </citation>
    <scope>NUCLEOTIDE SEQUENCE</scope>
    <source>
        <strain evidence="3">5420S-16</strain>
    </source>
</reference>
<evidence type="ECO:0000256" key="1">
    <source>
        <dbReference type="ARBA" id="ARBA00023172"/>
    </source>
</evidence>